<dbReference type="GO" id="GO:0003774">
    <property type="term" value="F:cytoskeletal motor activity"/>
    <property type="evidence" value="ECO:0007669"/>
    <property type="project" value="InterPro"/>
</dbReference>
<dbReference type="Pfam" id="PF01706">
    <property type="entry name" value="FliG_C"/>
    <property type="match status" value="1"/>
</dbReference>
<evidence type="ECO:0000256" key="1">
    <source>
        <dbReference type="ARBA" id="ARBA00004117"/>
    </source>
</evidence>
<dbReference type="Pfam" id="PF14842">
    <property type="entry name" value="FliG_N"/>
    <property type="match status" value="1"/>
</dbReference>
<evidence type="ECO:0000313" key="13">
    <source>
        <dbReference type="EMBL" id="QOW60505.1"/>
    </source>
</evidence>
<dbReference type="InterPro" id="IPR028263">
    <property type="entry name" value="FliG_N"/>
</dbReference>
<dbReference type="InterPro" id="IPR023087">
    <property type="entry name" value="Flg_Motor_Flig_C"/>
</dbReference>
<keyword evidence="13" id="KW-0282">Flagellum</keyword>
<evidence type="ECO:0000256" key="5">
    <source>
        <dbReference type="ARBA" id="ARBA00022475"/>
    </source>
</evidence>
<evidence type="ECO:0000256" key="7">
    <source>
        <dbReference type="ARBA" id="ARBA00022779"/>
    </source>
</evidence>
<evidence type="ECO:0000256" key="4">
    <source>
        <dbReference type="ARBA" id="ARBA00021870"/>
    </source>
</evidence>
<dbReference type="Pfam" id="PF14841">
    <property type="entry name" value="FliG_M"/>
    <property type="match status" value="1"/>
</dbReference>
<dbReference type="PANTHER" id="PTHR30534">
    <property type="entry name" value="FLAGELLAR MOTOR SWITCH PROTEIN FLIG"/>
    <property type="match status" value="1"/>
</dbReference>
<keyword evidence="13" id="KW-0969">Cilium</keyword>
<reference evidence="13 14" key="1">
    <citation type="submission" date="2020-09" db="EMBL/GenBank/DDBJ databases">
        <title>Characterization of Treponema spp. from bovine digital dermatitis in Korea.</title>
        <authorList>
            <person name="Espiritu H.M."/>
            <person name="Cho Y.I."/>
            <person name="Mamuad L."/>
        </authorList>
    </citation>
    <scope>NUCLEOTIDE SEQUENCE [LARGE SCALE GENOMIC DNA]</scope>
    <source>
        <strain evidence="13 14">KS1</strain>
    </source>
</reference>
<keyword evidence="7" id="KW-0283">Flagellar rotation</keyword>
<dbReference type="InterPro" id="IPR011002">
    <property type="entry name" value="FliG_a-hlx"/>
</dbReference>
<dbReference type="InterPro" id="IPR000090">
    <property type="entry name" value="Flg_Motor_Flig"/>
</dbReference>
<dbReference type="EMBL" id="CP061839">
    <property type="protein sequence ID" value="QOW60505.1"/>
    <property type="molecule type" value="Genomic_DNA"/>
</dbReference>
<dbReference type="GO" id="GO:0005886">
    <property type="term" value="C:plasma membrane"/>
    <property type="evidence" value="ECO:0007669"/>
    <property type="project" value="UniProtKB-SubCell"/>
</dbReference>
<keyword evidence="6" id="KW-0145">Chemotaxis</keyword>
<evidence type="ECO:0000256" key="9">
    <source>
        <dbReference type="ARBA" id="ARBA00023143"/>
    </source>
</evidence>
<dbReference type="AlphaFoldDB" id="A0A7S6WNN4"/>
<evidence type="ECO:0000259" key="10">
    <source>
        <dbReference type="Pfam" id="PF01706"/>
    </source>
</evidence>
<evidence type="ECO:0000259" key="12">
    <source>
        <dbReference type="Pfam" id="PF14842"/>
    </source>
</evidence>
<name>A0A7S6WNN4_9SPIR</name>
<gene>
    <name evidence="13" type="ORF">IFE08_11945</name>
</gene>
<organism evidence="13 14">
    <name type="scientific">Treponema pedis</name>
    <dbReference type="NCBI Taxonomy" id="409322"/>
    <lineage>
        <taxon>Bacteria</taxon>
        <taxon>Pseudomonadati</taxon>
        <taxon>Spirochaetota</taxon>
        <taxon>Spirochaetia</taxon>
        <taxon>Spirochaetales</taxon>
        <taxon>Treponemataceae</taxon>
        <taxon>Treponema</taxon>
    </lineage>
</organism>
<dbReference type="Gene3D" id="1.10.220.30">
    <property type="match status" value="3"/>
</dbReference>
<dbReference type="GO" id="GO:0009425">
    <property type="term" value="C:bacterial-type flagellum basal body"/>
    <property type="evidence" value="ECO:0007669"/>
    <property type="project" value="UniProtKB-SubCell"/>
</dbReference>
<feature type="domain" description="Flagellar motor switch protein FliG middle" evidence="11">
    <location>
        <begin position="135"/>
        <end position="206"/>
    </location>
</feature>
<dbReference type="SUPFAM" id="SSF48029">
    <property type="entry name" value="FliG"/>
    <property type="match status" value="2"/>
</dbReference>
<evidence type="ECO:0000256" key="8">
    <source>
        <dbReference type="ARBA" id="ARBA00023136"/>
    </source>
</evidence>
<comment type="similarity">
    <text evidence="3">Belongs to the FliG family.</text>
</comment>
<evidence type="ECO:0000256" key="6">
    <source>
        <dbReference type="ARBA" id="ARBA00022500"/>
    </source>
</evidence>
<dbReference type="GO" id="GO:0006935">
    <property type="term" value="P:chemotaxis"/>
    <property type="evidence" value="ECO:0007669"/>
    <property type="project" value="UniProtKB-KW"/>
</dbReference>
<dbReference type="InterPro" id="IPR032779">
    <property type="entry name" value="FliG_M"/>
</dbReference>
<feature type="domain" description="Flagellar motor switch protein FliG N-terminal" evidence="12">
    <location>
        <begin position="27"/>
        <end position="125"/>
    </location>
</feature>
<keyword evidence="8" id="KW-0472">Membrane</keyword>
<dbReference type="Proteomes" id="UP000593915">
    <property type="component" value="Chromosome"/>
</dbReference>
<evidence type="ECO:0000256" key="3">
    <source>
        <dbReference type="ARBA" id="ARBA00010299"/>
    </source>
</evidence>
<evidence type="ECO:0000259" key="11">
    <source>
        <dbReference type="Pfam" id="PF14841"/>
    </source>
</evidence>
<keyword evidence="9" id="KW-0975">Bacterial flagellum</keyword>
<dbReference type="RefSeq" id="WP_029410571.1">
    <property type="nucleotide sequence ID" value="NZ_CP061839.1"/>
</dbReference>
<proteinExistence type="inferred from homology"/>
<dbReference type="PRINTS" id="PR00954">
    <property type="entry name" value="FLGMOTORFLIG"/>
</dbReference>
<protein>
    <recommendedName>
        <fullName evidence="4">Flagellar motor switch protein FliG</fullName>
    </recommendedName>
</protein>
<evidence type="ECO:0000313" key="14">
    <source>
        <dbReference type="Proteomes" id="UP000593915"/>
    </source>
</evidence>
<feature type="domain" description="Flagellar motor switch protein FliG C-terminal" evidence="10">
    <location>
        <begin position="237"/>
        <end position="343"/>
    </location>
</feature>
<dbReference type="GO" id="GO:0071973">
    <property type="term" value="P:bacterial-type flagellum-dependent cell motility"/>
    <property type="evidence" value="ECO:0007669"/>
    <property type="project" value="InterPro"/>
</dbReference>
<keyword evidence="13" id="KW-0966">Cell projection</keyword>
<accession>A0A7S6WNN4</accession>
<evidence type="ECO:0000256" key="2">
    <source>
        <dbReference type="ARBA" id="ARBA00004413"/>
    </source>
</evidence>
<dbReference type="PANTHER" id="PTHR30534:SF0">
    <property type="entry name" value="FLAGELLAR MOTOR SWITCH PROTEIN FLIG"/>
    <property type="match status" value="1"/>
</dbReference>
<comment type="subcellular location">
    <subcellularLocation>
        <location evidence="1">Bacterial flagellum basal body</location>
    </subcellularLocation>
    <subcellularLocation>
        <location evidence="2">Cell membrane</location>
        <topology evidence="2">Peripheral membrane protein</topology>
        <orientation evidence="2">Cytoplasmic side</orientation>
    </subcellularLocation>
</comment>
<keyword evidence="5" id="KW-1003">Cell membrane</keyword>
<sequence>MSDIESRMLEKGLIKVPVDEKPKESPYRRVAKFLFIIGTEQAAGVLKQLTKEQVDKVVAELVTIQSIDKSEALQILNEFNAVYTKNKNSLGGVETAKTMLTEAFGSTRAEEILENAVPEKKPVPFEYLQGMSGENLTRILAGELPSSKAIVLSQLEAKQAAEYISSLSDEEEKKEIVLRLAKMQKLDSGILYQVSEALKKKMVDVNLNKTASIDGVSVLAEILRQVDYKTGSNILDSIKEQDENLAGTISGKLVTLDDIIKMNPKHIQYLISPMTGIELARLIHAKSPEFRKAILSNLSKTRAALVLQEEEFISPILKKELNEAADSFLAKIRAEAEKGRIILNFNEEEYV</sequence>